<dbReference type="InterPro" id="IPR032675">
    <property type="entry name" value="LRR_dom_sf"/>
</dbReference>
<reference evidence="3" key="1">
    <citation type="journal article" date="2014" name="Proc. Natl. Acad. Sci. U.S.A.">
        <title>Extensive sampling of basidiomycete genomes demonstrates inadequacy of the white-rot/brown-rot paradigm for wood decay fungi.</title>
        <authorList>
            <person name="Riley R."/>
            <person name="Salamov A.A."/>
            <person name="Brown D.W."/>
            <person name="Nagy L.G."/>
            <person name="Floudas D."/>
            <person name="Held B.W."/>
            <person name="Levasseur A."/>
            <person name="Lombard V."/>
            <person name="Morin E."/>
            <person name="Otillar R."/>
            <person name="Lindquist E.A."/>
            <person name="Sun H."/>
            <person name="LaButti K.M."/>
            <person name="Schmutz J."/>
            <person name="Jabbour D."/>
            <person name="Luo H."/>
            <person name="Baker S.E."/>
            <person name="Pisabarro A.G."/>
            <person name="Walton J.D."/>
            <person name="Blanchette R.A."/>
            <person name="Henrissat B."/>
            <person name="Martin F."/>
            <person name="Cullen D."/>
            <person name="Hibbett D.S."/>
            <person name="Grigoriev I.V."/>
        </authorList>
    </citation>
    <scope>NUCLEOTIDE SEQUENCE [LARGE SCALE GENOMIC DNA]</scope>
    <source>
        <strain evidence="3">FD-172 SS1</strain>
    </source>
</reference>
<name>A0A067M6T5_BOTB1</name>
<gene>
    <name evidence="2" type="ORF">BOTBODRAFT_611936</name>
</gene>
<dbReference type="InParanoid" id="A0A067M6T5"/>
<dbReference type="SUPFAM" id="SSF52047">
    <property type="entry name" value="RNI-like"/>
    <property type="match status" value="1"/>
</dbReference>
<feature type="domain" description="F-box" evidence="1">
    <location>
        <begin position="40"/>
        <end position="95"/>
    </location>
</feature>
<dbReference type="Gene3D" id="1.20.1280.50">
    <property type="match status" value="1"/>
</dbReference>
<sequence length="531" mass="58887">MEYALLMSARQLAFDSIRSCTARMISALNNRRNQKASVYRLPPEVLMIIFQFTECSSANPLRPLRKRAPLNVAAVSRRWRQVVLNTPGLWTRIDIMMPWLTQNFLERSKEAPLTIEVNAEELNAWASSGDGENEETHPAQSRLSRYIDFLKLTAPRWISMELRGVLAFDVVQAFSFPLPHLEVLRIIKGGDTLTSESYPLPNALFRGSAPCLRDLHLNATPISLKSPIFAGLTSLHLEKNTYHTCTIGRFIRVLAACPDLEDLVLISTRFTQSNPAHSSTPSTSPPLVLPHLQHIVLRGMAACVPKSILDSTSVPSSAVLDIDTLISSWDDAAMPANLPNASRVRSLSIGADREIEGSYRIAGKVSEGSAAILKVGYTVGSPLFFMGARVPNVLRHLGRGHSFSSLESLMFTGLERTPVDVSIFAEVVGNLPSITTLVLQSCPSSYLDALVISSRYNLCPGLRTLRLVRIPAYDSLLRLVESRARNHEGDAGGCLDALEVMDYRRDYVHTPMFTELERLVALKRTGFFTWD</sequence>
<evidence type="ECO:0000313" key="3">
    <source>
        <dbReference type="Proteomes" id="UP000027195"/>
    </source>
</evidence>
<dbReference type="HOGENOM" id="CLU_024199_1_2_1"/>
<dbReference type="Proteomes" id="UP000027195">
    <property type="component" value="Unassembled WGS sequence"/>
</dbReference>
<evidence type="ECO:0000313" key="2">
    <source>
        <dbReference type="EMBL" id="KDQ07286.1"/>
    </source>
</evidence>
<dbReference type="SUPFAM" id="SSF81383">
    <property type="entry name" value="F-box domain"/>
    <property type="match status" value="1"/>
</dbReference>
<evidence type="ECO:0000259" key="1">
    <source>
        <dbReference type="Pfam" id="PF12937"/>
    </source>
</evidence>
<dbReference type="Pfam" id="PF12937">
    <property type="entry name" value="F-box-like"/>
    <property type="match status" value="1"/>
</dbReference>
<proteinExistence type="predicted"/>
<organism evidence="2 3">
    <name type="scientific">Botryobasidium botryosum (strain FD-172 SS1)</name>
    <dbReference type="NCBI Taxonomy" id="930990"/>
    <lineage>
        <taxon>Eukaryota</taxon>
        <taxon>Fungi</taxon>
        <taxon>Dikarya</taxon>
        <taxon>Basidiomycota</taxon>
        <taxon>Agaricomycotina</taxon>
        <taxon>Agaricomycetes</taxon>
        <taxon>Cantharellales</taxon>
        <taxon>Botryobasidiaceae</taxon>
        <taxon>Botryobasidium</taxon>
    </lineage>
</organism>
<dbReference type="EMBL" id="KL198110">
    <property type="protein sequence ID" value="KDQ07286.1"/>
    <property type="molecule type" value="Genomic_DNA"/>
</dbReference>
<dbReference type="InterPro" id="IPR001810">
    <property type="entry name" value="F-box_dom"/>
</dbReference>
<dbReference type="InterPro" id="IPR036047">
    <property type="entry name" value="F-box-like_dom_sf"/>
</dbReference>
<keyword evidence="3" id="KW-1185">Reference proteome</keyword>
<protein>
    <recommendedName>
        <fullName evidence="1">F-box domain-containing protein</fullName>
    </recommendedName>
</protein>
<dbReference type="Gene3D" id="3.80.10.10">
    <property type="entry name" value="Ribonuclease Inhibitor"/>
    <property type="match status" value="1"/>
</dbReference>
<dbReference type="STRING" id="930990.A0A067M6T5"/>
<accession>A0A067M6T5</accession>
<dbReference type="OrthoDB" id="3365698at2759"/>
<dbReference type="AlphaFoldDB" id="A0A067M6T5"/>